<dbReference type="VEuPathDB" id="FungiDB:F4678DRAFT_257413"/>
<dbReference type="Proteomes" id="UP001148614">
    <property type="component" value="Unassembled WGS sequence"/>
</dbReference>
<accession>A0A9W8TRY6</accession>
<protein>
    <submittedName>
        <fullName evidence="2">Uncharacterized protein</fullName>
    </submittedName>
</protein>
<gene>
    <name evidence="2" type="ORF">NPX13_g381</name>
</gene>
<comment type="caution">
    <text evidence="2">The sequence shown here is derived from an EMBL/GenBank/DDBJ whole genome shotgun (WGS) entry which is preliminary data.</text>
</comment>
<keyword evidence="1" id="KW-1133">Transmembrane helix</keyword>
<evidence type="ECO:0000313" key="3">
    <source>
        <dbReference type="Proteomes" id="UP001148614"/>
    </source>
</evidence>
<keyword evidence="1" id="KW-0472">Membrane</keyword>
<name>A0A9W8TRY6_9PEZI</name>
<reference evidence="2" key="1">
    <citation type="submission" date="2022-07" db="EMBL/GenBank/DDBJ databases">
        <title>Genome Sequence of Xylaria arbuscula.</title>
        <authorList>
            <person name="Buettner E."/>
        </authorList>
    </citation>
    <scope>NUCLEOTIDE SEQUENCE</scope>
    <source>
        <strain evidence="2">VT107</strain>
    </source>
</reference>
<sequence>MLQHVLAILATEWGDSSRHVGIISRSDHKSEALKTGILAIISVLNVIAIILVFFYIAYTVYKVFPVLTIVESRPKYEAIPLQEASDLSQGLNSLQTEEPNPTTQTFLTSSIRRMHELVKQTDHMWLRQRGLGVLTVYHLANSLIAIPLRAIPHVPGFLCDAVAVLLTIQLHTVWVHVIITPPTSKPFWERILPFSAVFEATAAASLIYCATTKLSVFAPWLEAQVLSASFADSWVLREPSDVWKLLLSIGLFIAIQAFACAPALVVLTRIQASLLPEGEGTIIPVDRTFGVEKEPGKYSETEGLTIFEALKSFNGSWKRFLDKIVVTTNVLKPHLLVVVVQVPDSKGGNLVIYTTTVYSYSTCLVTAVDNPLGTTAFVPKVERQPKVRIAGIPAIAVGR</sequence>
<evidence type="ECO:0000256" key="1">
    <source>
        <dbReference type="SAM" id="Phobius"/>
    </source>
</evidence>
<keyword evidence="3" id="KW-1185">Reference proteome</keyword>
<evidence type="ECO:0000313" key="2">
    <source>
        <dbReference type="EMBL" id="KAJ3580180.1"/>
    </source>
</evidence>
<keyword evidence="1" id="KW-0812">Transmembrane</keyword>
<dbReference type="AlphaFoldDB" id="A0A9W8TRY6"/>
<dbReference type="EMBL" id="JANPWZ010000024">
    <property type="protein sequence ID" value="KAJ3580180.1"/>
    <property type="molecule type" value="Genomic_DNA"/>
</dbReference>
<organism evidence="2 3">
    <name type="scientific">Xylaria arbuscula</name>
    <dbReference type="NCBI Taxonomy" id="114810"/>
    <lineage>
        <taxon>Eukaryota</taxon>
        <taxon>Fungi</taxon>
        <taxon>Dikarya</taxon>
        <taxon>Ascomycota</taxon>
        <taxon>Pezizomycotina</taxon>
        <taxon>Sordariomycetes</taxon>
        <taxon>Xylariomycetidae</taxon>
        <taxon>Xylariales</taxon>
        <taxon>Xylariaceae</taxon>
        <taxon>Xylaria</taxon>
    </lineage>
</organism>
<feature type="transmembrane region" description="Helical" evidence="1">
    <location>
        <begin position="242"/>
        <end position="267"/>
    </location>
</feature>
<proteinExistence type="predicted"/>
<feature type="transmembrane region" description="Helical" evidence="1">
    <location>
        <begin position="35"/>
        <end position="58"/>
    </location>
</feature>